<evidence type="ECO:0000256" key="7">
    <source>
        <dbReference type="ARBA" id="ARBA00022827"/>
    </source>
</evidence>
<protein>
    <recommendedName>
        <fullName evidence="5">L-lysine N6-monooxygenase MbtG</fullName>
        <ecNumber evidence="4">1.14.13.59</ecNumber>
    </recommendedName>
    <alternativeName>
        <fullName evidence="13">Lysine 6-N-hydroxylase</fullName>
    </alternativeName>
    <alternativeName>
        <fullName evidence="12">Lysine N6-hydroxylase</fullName>
    </alternativeName>
    <alternativeName>
        <fullName evidence="10">Lysine-N-oxygenase</fullName>
    </alternativeName>
    <alternativeName>
        <fullName evidence="11">Mycobactin synthase protein G</fullName>
    </alternativeName>
</protein>
<evidence type="ECO:0000256" key="9">
    <source>
        <dbReference type="ARBA" id="ARBA00023002"/>
    </source>
</evidence>
<evidence type="ECO:0000256" key="14">
    <source>
        <dbReference type="ARBA" id="ARBA00048407"/>
    </source>
</evidence>
<evidence type="ECO:0000313" key="15">
    <source>
        <dbReference type="EMBL" id="MBC1304410.1"/>
    </source>
</evidence>
<organism evidence="15 16">
    <name type="scientific">Trichormus variabilis N2B</name>
    <dbReference type="NCBI Taxonomy" id="2681315"/>
    <lineage>
        <taxon>Bacteria</taxon>
        <taxon>Bacillati</taxon>
        <taxon>Cyanobacteriota</taxon>
        <taxon>Cyanophyceae</taxon>
        <taxon>Nostocales</taxon>
        <taxon>Nostocaceae</taxon>
        <taxon>Trichormus</taxon>
    </lineage>
</organism>
<keyword evidence="9" id="KW-0560">Oxidoreductase</keyword>
<comment type="caution">
    <text evidence="15">The sequence shown here is derived from an EMBL/GenBank/DDBJ whole genome shotgun (WGS) entry which is preliminary data.</text>
</comment>
<dbReference type="SUPFAM" id="SSF51905">
    <property type="entry name" value="FAD/NAD(P)-binding domain"/>
    <property type="match status" value="2"/>
</dbReference>
<dbReference type="InterPro" id="IPR025700">
    <property type="entry name" value="Lys/Orn_oxygenase"/>
</dbReference>
<dbReference type="Gene3D" id="3.50.50.60">
    <property type="entry name" value="FAD/NAD(P)-binding domain"/>
    <property type="match status" value="1"/>
</dbReference>
<sequence length="427" mass="49641">MINCVYDLIGIGLGPFNLGLAALLEPVTEIKSLFLEQKPEFQWHPGLLLEGTTIQVPFLADLVTMAEPSSKFSFLSYLKAKSRLYNFYFWEEFHIPRREYNDYCRWVAKQLPNCYFGEQVKSIDWDEKAQEFIVSGINFIYRCRNLVLGVGTVPYIPLCFRDVVSENIFHSSQFIPQKVSCRQAKSITVIGSGQSAAEVFYELLQEQENYNYHLEWHTRSSGFFPMEYSKLGLEHFSPDYIHYFYNLRPEQRDELLTKQGLLYKGISFHTIAKIYDLLYERSVADNYPDVRLLSGVEVKEVEPTANGYRLTYRHSHQNQPFIHHSDRIILATGYHHTIPNFMADIRDLLQWDEHGRYQVNFDYHLSLTQDIPNQIFVQNAELHTHGIGAPDLGLGCYRNSVIINSLTGRDVYPVQKRNVFQQFGVVA</sequence>
<gene>
    <name evidence="15" type="ORF">GNE12_21055</name>
</gene>
<dbReference type="RefSeq" id="WP_011319588.1">
    <property type="nucleotide sequence ID" value="NZ_JACKZP010000106.1"/>
</dbReference>
<evidence type="ECO:0000256" key="8">
    <source>
        <dbReference type="ARBA" id="ARBA00022857"/>
    </source>
</evidence>
<evidence type="ECO:0000313" key="16">
    <source>
        <dbReference type="Proteomes" id="UP000570851"/>
    </source>
</evidence>
<dbReference type="Proteomes" id="UP000570851">
    <property type="component" value="Unassembled WGS sequence"/>
</dbReference>
<dbReference type="Pfam" id="PF13434">
    <property type="entry name" value="Lys_Orn_oxgnase"/>
    <property type="match status" value="1"/>
</dbReference>
<evidence type="ECO:0000256" key="12">
    <source>
        <dbReference type="ARBA" id="ARBA00032493"/>
    </source>
</evidence>
<evidence type="ECO:0000256" key="10">
    <source>
        <dbReference type="ARBA" id="ARBA00029939"/>
    </source>
</evidence>
<dbReference type="InterPro" id="IPR036188">
    <property type="entry name" value="FAD/NAD-bd_sf"/>
</dbReference>
<name>A0ABR6SDE1_ANAVA</name>
<evidence type="ECO:0000256" key="1">
    <source>
        <dbReference type="ARBA" id="ARBA00001974"/>
    </source>
</evidence>
<dbReference type="EC" id="1.14.13.59" evidence="4"/>
<comment type="similarity">
    <text evidence="3">Belongs to the lysine N(6)-hydroxylase/L-ornithine N(5)-oxygenase family.</text>
</comment>
<evidence type="ECO:0000256" key="11">
    <source>
        <dbReference type="ARBA" id="ARBA00031158"/>
    </source>
</evidence>
<dbReference type="EMBL" id="JACKZP010000106">
    <property type="protein sequence ID" value="MBC1304410.1"/>
    <property type="molecule type" value="Genomic_DNA"/>
</dbReference>
<dbReference type="GeneID" id="58725595"/>
<keyword evidence="7" id="KW-0274">FAD</keyword>
<evidence type="ECO:0000256" key="13">
    <source>
        <dbReference type="ARBA" id="ARBA00032738"/>
    </source>
</evidence>
<comment type="pathway">
    <text evidence="2">Siderophore biosynthesis.</text>
</comment>
<evidence type="ECO:0000256" key="3">
    <source>
        <dbReference type="ARBA" id="ARBA00007588"/>
    </source>
</evidence>
<evidence type="ECO:0000256" key="4">
    <source>
        <dbReference type="ARBA" id="ARBA00013076"/>
    </source>
</evidence>
<dbReference type="PANTHER" id="PTHR42802:SF1">
    <property type="entry name" value="L-ORNITHINE N(5)-MONOOXYGENASE"/>
    <property type="match status" value="1"/>
</dbReference>
<comment type="cofactor">
    <cofactor evidence="1">
        <name>FAD</name>
        <dbReference type="ChEBI" id="CHEBI:57692"/>
    </cofactor>
</comment>
<evidence type="ECO:0000256" key="5">
    <source>
        <dbReference type="ARBA" id="ARBA00016406"/>
    </source>
</evidence>
<reference evidence="15 16" key="1">
    <citation type="submission" date="2019-11" db="EMBL/GenBank/DDBJ databases">
        <title>Comparison of genomes from free-living endosymbiotic cyanobacteria isolated from Azolla.</title>
        <authorList>
            <person name="Thiel T."/>
            <person name="Pratte B."/>
        </authorList>
    </citation>
    <scope>NUCLEOTIDE SEQUENCE [LARGE SCALE GENOMIC DNA]</scope>
    <source>
        <strain evidence="15 16">N2B</strain>
    </source>
</reference>
<evidence type="ECO:0000256" key="6">
    <source>
        <dbReference type="ARBA" id="ARBA00022630"/>
    </source>
</evidence>
<keyword evidence="16" id="KW-1185">Reference proteome</keyword>
<accession>A0ABR6SDE1</accession>
<proteinExistence type="inferred from homology"/>
<dbReference type="PANTHER" id="PTHR42802">
    <property type="entry name" value="MONOOXYGENASE"/>
    <property type="match status" value="1"/>
</dbReference>
<comment type="catalytic activity">
    <reaction evidence="14">
        <text>L-lysine + NADPH + O2 = N(6)-hydroxy-L-lysine + NADP(+) + H2O</text>
        <dbReference type="Rhea" id="RHEA:23228"/>
        <dbReference type="ChEBI" id="CHEBI:15377"/>
        <dbReference type="ChEBI" id="CHEBI:15379"/>
        <dbReference type="ChEBI" id="CHEBI:32551"/>
        <dbReference type="ChEBI" id="CHEBI:57783"/>
        <dbReference type="ChEBI" id="CHEBI:57820"/>
        <dbReference type="ChEBI" id="CHEBI:58349"/>
        <dbReference type="EC" id="1.14.13.59"/>
    </reaction>
</comment>
<keyword evidence="8" id="KW-0521">NADP</keyword>
<evidence type="ECO:0000256" key="2">
    <source>
        <dbReference type="ARBA" id="ARBA00004924"/>
    </source>
</evidence>
<keyword evidence="6" id="KW-0285">Flavoprotein</keyword>